<dbReference type="Proteomes" id="UP001633002">
    <property type="component" value="Unassembled WGS sequence"/>
</dbReference>
<evidence type="ECO:0000256" key="1">
    <source>
        <dbReference type="SAM" id="MobiDB-lite"/>
    </source>
</evidence>
<gene>
    <name evidence="2" type="ORF">R1sor_024544</name>
</gene>
<feature type="compositionally biased region" description="Basic and acidic residues" evidence="1">
    <location>
        <begin position="93"/>
        <end position="102"/>
    </location>
</feature>
<keyword evidence="3" id="KW-1185">Reference proteome</keyword>
<reference evidence="2 3" key="1">
    <citation type="submission" date="2024-09" db="EMBL/GenBank/DDBJ databases">
        <title>Chromosome-scale assembly of Riccia sorocarpa.</title>
        <authorList>
            <person name="Paukszto L."/>
        </authorList>
    </citation>
    <scope>NUCLEOTIDE SEQUENCE [LARGE SCALE GENOMIC DNA]</scope>
    <source>
        <strain evidence="2">LP-2024</strain>
        <tissue evidence="2">Aerial parts of the thallus</tissue>
    </source>
</reference>
<evidence type="ECO:0000313" key="2">
    <source>
        <dbReference type="EMBL" id="KAL3681588.1"/>
    </source>
</evidence>
<protein>
    <submittedName>
        <fullName evidence="2">Uncharacterized protein</fullName>
    </submittedName>
</protein>
<dbReference type="AlphaFoldDB" id="A0ABD3GQV2"/>
<name>A0ABD3GQV2_9MARC</name>
<evidence type="ECO:0000313" key="3">
    <source>
        <dbReference type="Proteomes" id="UP001633002"/>
    </source>
</evidence>
<comment type="caution">
    <text evidence="2">The sequence shown here is derived from an EMBL/GenBank/DDBJ whole genome shotgun (WGS) entry which is preliminary data.</text>
</comment>
<proteinExistence type="predicted"/>
<sequence length="102" mass="10547">MQSDAVLSSMANVSRVDSGDFDLNFLSVPSSQAASIPVPQEFYPLSPEDSFDEALLHPAGRAASPVKGSPQSEPRAAQHATTSAAGGGGQDGNRCKEVGCHF</sequence>
<dbReference type="EMBL" id="JBJQOH010000007">
    <property type="protein sequence ID" value="KAL3681588.1"/>
    <property type="molecule type" value="Genomic_DNA"/>
</dbReference>
<feature type="region of interest" description="Disordered" evidence="1">
    <location>
        <begin position="58"/>
        <end position="102"/>
    </location>
</feature>
<accession>A0ABD3GQV2</accession>
<organism evidence="2 3">
    <name type="scientific">Riccia sorocarpa</name>
    <dbReference type="NCBI Taxonomy" id="122646"/>
    <lineage>
        <taxon>Eukaryota</taxon>
        <taxon>Viridiplantae</taxon>
        <taxon>Streptophyta</taxon>
        <taxon>Embryophyta</taxon>
        <taxon>Marchantiophyta</taxon>
        <taxon>Marchantiopsida</taxon>
        <taxon>Marchantiidae</taxon>
        <taxon>Marchantiales</taxon>
        <taxon>Ricciaceae</taxon>
        <taxon>Riccia</taxon>
    </lineage>
</organism>